<organism evidence="8 9">
    <name type="scientific">Fibrobacter succinogenes (strain ATCC 19169 / S85)</name>
    <dbReference type="NCBI Taxonomy" id="59374"/>
    <lineage>
        <taxon>Bacteria</taxon>
        <taxon>Pseudomonadati</taxon>
        <taxon>Fibrobacterota</taxon>
        <taxon>Fibrobacteria</taxon>
        <taxon>Fibrobacterales</taxon>
        <taxon>Fibrobacteraceae</taxon>
        <taxon>Fibrobacter</taxon>
    </lineage>
</organism>
<dbReference type="SUPFAM" id="SSF55874">
    <property type="entry name" value="ATPase domain of HSP90 chaperone/DNA topoisomerase II/histidine kinase"/>
    <property type="match status" value="1"/>
</dbReference>
<feature type="modified residue" description="4-aspartylphosphate" evidence="4">
    <location>
        <position position="680"/>
    </location>
</feature>
<dbReference type="PROSITE" id="PS50110">
    <property type="entry name" value="RESPONSE_REGULATORY"/>
    <property type="match status" value="1"/>
</dbReference>
<evidence type="ECO:0000313" key="8">
    <source>
        <dbReference type="EMBL" id="ACX75394.1"/>
    </source>
</evidence>
<feature type="domain" description="Histidine kinase" evidence="6">
    <location>
        <begin position="378"/>
        <end position="602"/>
    </location>
</feature>
<dbReference type="CDD" id="cd00082">
    <property type="entry name" value="HisKA"/>
    <property type="match status" value="1"/>
</dbReference>
<dbReference type="SMART" id="SM00387">
    <property type="entry name" value="HATPase_c"/>
    <property type="match status" value="1"/>
</dbReference>
<evidence type="ECO:0000256" key="2">
    <source>
        <dbReference type="ARBA" id="ARBA00012438"/>
    </source>
</evidence>
<evidence type="ECO:0000256" key="5">
    <source>
        <dbReference type="SAM" id="Phobius"/>
    </source>
</evidence>
<dbReference type="EMBL" id="CP001792">
    <property type="protein sequence ID" value="ACX75394.1"/>
    <property type="molecule type" value="Genomic_DNA"/>
</dbReference>
<dbReference type="InterPro" id="IPR011006">
    <property type="entry name" value="CheY-like_superfamily"/>
</dbReference>
<keyword evidence="5" id="KW-0812">Transmembrane</keyword>
<keyword evidence="8" id="KW-0418">Kinase</keyword>
<dbReference type="GO" id="GO:0016301">
    <property type="term" value="F:kinase activity"/>
    <property type="evidence" value="ECO:0007669"/>
    <property type="project" value="UniProtKB-KW"/>
</dbReference>
<dbReference type="InterPro" id="IPR036890">
    <property type="entry name" value="HATPase_C_sf"/>
</dbReference>
<dbReference type="SMART" id="SM00388">
    <property type="entry name" value="HisKA"/>
    <property type="match status" value="1"/>
</dbReference>
<dbReference type="InterPro" id="IPR001789">
    <property type="entry name" value="Sig_transdc_resp-reg_receiver"/>
</dbReference>
<evidence type="ECO:0000313" key="9">
    <source>
        <dbReference type="Proteomes" id="UP000001497"/>
    </source>
</evidence>
<dbReference type="Gene3D" id="3.30.565.10">
    <property type="entry name" value="Histidine kinase-like ATPase, C-terminal domain"/>
    <property type="match status" value="1"/>
</dbReference>
<reference evidence="8" key="1">
    <citation type="submission" date="2009-10" db="EMBL/GenBank/DDBJ databases">
        <title>Complete sequence of Fibrobacter succinogenes subsp. succinogenes S85.</title>
        <authorList>
            <consortium name="US DOE Joint Genome Institute"/>
            <person name="Lucas S."/>
            <person name="Copeland A."/>
            <person name="Lapidus A."/>
            <person name="Glavina del Rio T."/>
            <person name="Tice H."/>
            <person name="Bruce D."/>
            <person name="Goodwin L."/>
            <person name="Pitluck S."/>
            <person name="Chertkov O."/>
            <person name="Detter J.C."/>
            <person name="Han C."/>
            <person name="Tapia R."/>
            <person name="Larimer F."/>
            <person name="Land M."/>
            <person name="Hauser L."/>
            <person name="Kyrpides N."/>
            <person name="Mikhailova N."/>
            <person name="Weimer P.J."/>
            <person name="Stevenson D.M."/>
            <person name="Boyum J."/>
            <person name="Brumm P.I."/>
            <person name="Mead D."/>
        </authorList>
    </citation>
    <scope>NUCLEOTIDE SEQUENCE [LARGE SCALE GENOMIC DNA]</scope>
    <source>
        <strain evidence="8">S85</strain>
    </source>
</reference>
<dbReference type="InterPro" id="IPR003661">
    <property type="entry name" value="HisK_dim/P_dom"/>
</dbReference>
<keyword evidence="5" id="KW-1133">Transmembrane helix</keyword>
<dbReference type="Pfam" id="PF02518">
    <property type="entry name" value="HATPase_c"/>
    <property type="match status" value="1"/>
</dbReference>
<keyword evidence="9" id="KW-1185">Reference proteome</keyword>
<dbReference type="PANTHER" id="PTHR45339">
    <property type="entry name" value="HYBRID SIGNAL TRANSDUCTION HISTIDINE KINASE J"/>
    <property type="match status" value="1"/>
</dbReference>
<dbReference type="Gene3D" id="3.40.50.2300">
    <property type="match status" value="1"/>
</dbReference>
<name>A0ABN3YUZ5_FIBSS</name>
<dbReference type="InterPro" id="IPR004358">
    <property type="entry name" value="Sig_transdc_His_kin-like_C"/>
</dbReference>
<dbReference type="InterPro" id="IPR003594">
    <property type="entry name" value="HATPase_dom"/>
</dbReference>
<dbReference type="Proteomes" id="UP000001497">
    <property type="component" value="Chromosome"/>
</dbReference>
<feature type="transmembrane region" description="Helical" evidence="5">
    <location>
        <begin position="319"/>
        <end position="343"/>
    </location>
</feature>
<proteinExistence type="predicted"/>
<evidence type="ECO:0000256" key="4">
    <source>
        <dbReference type="PROSITE-ProRule" id="PRU00169"/>
    </source>
</evidence>
<feature type="domain" description="Response regulatory" evidence="7">
    <location>
        <begin position="628"/>
        <end position="747"/>
    </location>
</feature>
<evidence type="ECO:0000259" key="6">
    <source>
        <dbReference type="PROSITE" id="PS50109"/>
    </source>
</evidence>
<dbReference type="Pfam" id="PF00072">
    <property type="entry name" value="Response_reg"/>
    <property type="match status" value="1"/>
</dbReference>
<evidence type="ECO:0000256" key="1">
    <source>
        <dbReference type="ARBA" id="ARBA00000085"/>
    </source>
</evidence>
<evidence type="ECO:0000256" key="3">
    <source>
        <dbReference type="ARBA" id="ARBA00022553"/>
    </source>
</evidence>
<dbReference type="SUPFAM" id="SSF53850">
    <property type="entry name" value="Periplasmic binding protein-like II"/>
    <property type="match status" value="2"/>
</dbReference>
<dbReference type="InterPro" id="IPR001638">
    <property type="entry name" value="Solute-binding_3/MltF_N"/>
</dbReference>
<sequence length="754" mass="85407">MRVMLLSVLFVLLLGEQTFAGPRSVKVGFFANSGYHEISEKGEKGGYGYDLLRLMSRYADLNYEFVGYDKTWNDMLRMLENGEIDLVSPASKTKELEETFAFSLPVGLAPDYIIVRKSDTTLLNEVNYAIRQMNVLDPNWMNRLYRKYNGDDVFDLLLLSERERRFLQGFWGQDRMLKVTARNDKFPFAYMDGDVPRGILLDLFAEIARHNGLKYEFVTTYNESQPLIVLDARYGMAGGDESWIFTPPYFRDQLLDSNDSLLVGMHIAVPRKYPRELASILSKGVMMLSPKLVRSKIVKYVGFRMPNYSSELLHKQSHIATVFGSIFIVIGIILAASLVWLAFRRKLKNREEELDYKLREANAFAAEAKEAKSKFLLNMSHDIRTPMNAIIGYSERAERHLDSTADVQDALKKIRISGGYLLQLIEEVLDMAKIESGQVVQKKRMVNLPSCMTEFCETYQPMMKVKNISFIWDTSSVKNRFVVADVSNLRQVLYNIISNAQKFTPYGGRVVFTIEELPCQVDGYAVFDFEVSDNGLGMSKEFLEHIYDEFAREQSSTQSGVQGTGLGMSIVKRLVDMMGAEIDIQSEIGLGTTVHVRTQLKIATEEDVALESGESCAEADPALLKGKRVLLVEDNEFNREVALDFLQDAEMVVDIAENGLVAVTKVREKGVDYYDCILMDVQMPVMDGYEATRAIRKTYPHAHIPIIALSANAFEEDRQKSLAAGMDEHLAKPFVVAKVLSTMCSLMQRKVNVS</sequence>
<dbReference type="SMART" id="SM00448">
    <property type="entry name" value="REC"/>
    <property type="match status" value="1"/>
</dbReference>
<dbReference type="SUPFAM" id="SSF47384">
    <property type="entry name" value="Homodimeric domain of signal transducing histidine kinase"/>
    <property type="match status" value="1"/>
</dbReference>
<keyword evidence="5" id="KW-0472">Membrane</keyword>
<dbReference type="CDD" id="cd17546">
    <property type="entry name" value="REC_hyHK_CKI1_RcsC-like"/>
    <property type="match status" value="1"/>
</dbReference>
<accession>A0ABN3YUZ5</accession>
<keyword evidence="8" id="KW-0808">Transferase</keyword>
<dbReference type="PROSITE" id="PS50109">
    <property type="entry name" value="HIS_KIN"/>
    <property type="match status" value="1"/>
</dbReference>
<dbReference type="SUPFAM" id="SSF52172">
    <property type="entry name" value="CheY-like"/>
    <property type="match status" value="1"/>
</dbReference>
<dbReference type="Gene3D" id="1.10.287.130">
    <property type="match status" value="1"/>
</dbReference>
<dbReference type="Gene3D" id="3.40.190.10">
    <property type="entry name" value="Periplasmic binding protein-like II"/>
    <property type="match status" value="2"/>
</dbReference>
<dbReference type="EC" id="2.7.13.3" evidence="2"/>
<dbReference type="Pfam" id="PF00512">
    <property type="entry name" value="HisKA"/>
    <property type="match status" value="1"/>
</dbReference>
<gene>
    <name evidence="8" type="ordered locus">Fisuc_1801</name>
</gene>
<dbReference type="PRINTS" id="PR00344">
    <property type="entry name" value="BCTRLSENSOR"/>
</dbReference>
<protein>
    <recommendedName>
        <fullName evidence="2">histidine kinase</fullName>
        <ecNumber evidence="2">2.7.13.3</ecNumber>
    </recommendedName>
</protein>
<comment type="catalytic activity">
    <reaction evidence="1">
        <text>ATP + protein L-histidine = ADP + protein N-phospho-L-histidine.</text>
        <dbReference type="EC" id="2.7.13.3"/>
    </reaction>
</comment>
<dbReference type="InterPro" id="IPR036097">
    <property type="entry name" value="HisK_dim/P_sf"/>
</dbReference>
<dbReference type="PANTHER" id="PTHR45339:SF5">
    <property type="entry name" value="HISTIDINE KINASE"/>
    <property type="match status" value="1"/>
</dbReference>
<keyword evidence="3 4" id="KW-0597">Phosphoprotein</keyword>
<dbReference type="Pfam" id="PF00497">
    <property type="entry name" value="SBP_bac_3"/>
    <property type="match status" value="1"/>
</dbReference>
<evidence type="ECO:0000259" key="7">
    <source>
        <dbReference type="PROSITE" id="PS50110"/>
    </source>
</evidence>
<dbReference type="InterPro" id="IPR005467">
    <property type="entry name" value="His_kinase_dom"/>
</dbReference>